<keyword evidence="3" id="KW-1185">Reference proteome</keyword>
<evidence type="ECO:0000313" key="3">
    <source>
        <dbReference type="Proteomes" id="UP000694424"/>
    </source>
</evidence>
<proteinExistence type="predicted"/>
<accession>A0A8B9S2M1</accession>
<name>A0A8B9S2M1_APTOW</name>
<dbReference type="AlphaFoldDB" id="A0A8B9S2M1"/>
<dbReference type="Proteomes" id="UP000694424">
    <property type="component" value="Unplaced"/>
</dbReference>
<dbReference type="Ensembl" id="ENSAOWT00000002245.1">
    <property type="protein sequence ID" value="ENSAOWP00000001972.1"/>
    <property type="gene ID" value="ENSAOWG00000001425.1"/>
</dbReference>
<organism evidence="2 3">
    <name type="scientific">Apteryx owenii</name>
    <name type="common">Little spotted kiwi</name>
    <dbReference type="NCBI Taxonomy" id="8824"/>
    <lineage>
        <taxon>Eukaryota</taxon>
        <taxon>Metazoa</taxon>
        <taxon>Chordata</taxon>
        <taxon>Craniata</taxon>
        <taxon>Vertebrata</taxon>
        <taxon>Euteleostomi</taxon>
        <taxon>Archelosauria</taxon>
        <taxon>Archosauria</taxon>
        <taxon>Dinosauria</taxon>
        <taxon>Saurischia</taxon>
        <taxon>Theropoda</taxon>
        <taxon>Coelurosauria</taxon>
        <taxon>Aves</taxon>
        <taxon>Palaeognathae</taxon>
        <taxon>Apterygiformes</taxon>
        <taxon>Apterygidae</taxon>
        <taxon>Apteryx</taxon>
    </lineage>
</organism>
<evidence type="ECO:0000313" key="2">
    <source>
        <dbReference type="Ensembl" id="ENSAOWP00000001972.1"/>
    </source>
</evidence>
<protein>
    <submittedName>
        <fullName evidence="2">Uncharacterized protein</fullName>
    </submittedName>
</protein>
<evidence type="ECO:0000256" key="1">
    <source>
        <dbReference type="SAM" id="MobiDB-lite"/>
    </source>
</evidence>
<feature type="region of interest" description="Disordered" evidence="1">
    <location>
        <begin position="1"/>
        <end position="20"/>
    </location>
</feature>
<reference evidence="2" key="1">
    <citation type="submission" date="2025-08" db="UniProtKB">
        <authorList>
            <consortium name="Ensembl"/>
        </authorList>
    </citation>
    <scope>IDENTIFICATION</scope>
</reference>
<sequence>VPSSRSLMKKLNKTGPSTDPRGTLIHLLLPQKIKASFSLSFDRAHSNMPFSHDGNYTNTFLGNRRQEKAWAVCVLKAFTASQPPRLELSQYTF</sequence>
<reference evidence="2" key="2">
    <citation type="submission" date="2025-09" db="UniProtKB">
        <authorList>
            <consortium name="Ensembl"/>
        </authorList>
    </citation>
    <scope>IDENTIFICATION</scope>
</reference>